<gene>
    <name evidence="2" type="ORF">FZC79_15545</name>
</gene>
<dbReference type="EMBL" id="VTEH01000013">
    <property type="protein sequence ID" value="TYR74274.1"/>
    <property type="molecule type" value="Genomic_DNA"/>
</dbReference>
<protein>
    <recommendedName>
        <fullName evidence="1">DNA mimic protein DMP19 C-terminal domain-containing protein</fullName>
    </recommendedName>
</protein>
<dbReference type="Pfam" id="PF14300">
    <property type="entry name" value="DMP19"/>
    <property type="match status" value="1"/>
</dbReference>
<proteinExistence type="predicted"/>
<name>A0A5D4KA63_9BACI</name>
<dbReference type="Proteomes" id="UP000323317">
    <property type="component" value="Unassembled WGS sequence"/>
</dbReference>
<dbReference type="InterPro" id="IPR025402">
    <property type="entry name" value="DMP19_C"/>
</dbReference>
<comment type="caution">
    <text evidence="2">The sequence shown here is derived from an EMBL/GenBank/DDBJ whole genome shotgun (WGS) entry which is preliminary data.</text>
</comment>
<accession>A0A5D4KA63</accession>
<organism evidence="2 3">
    <name type="scientific">Rossellomorea vietnamensis</name>
    <dbReference type="NCBI Taxonomy" id="218284"/>
    <lineage>
        <taxon>Bacteria</taxon>
        <taxon>Bacillati</taxon>
        <taxon>Bacillota</taxon>
        <taxon>Bacilli</taxon>
        <taxon>Bacillales</taxon>
        <taxon>Bacillaceae</taxon>
        <taxon>Rossellomorea</taxon>
    </lineage>
</organism>
<evidence type="ECO:0000313" key="2">
    <source>
        <dbReference type="EMBL" id="TYR74274.1"/>
    </source>
</evidence>
<dbReference type="AlphaFoldDB" id="A0A5D4KA63"/>
<reference evidence="2 3" key="1">
    <citation type="submission" date="2019-08" db="EMBL/GenBank/DDBJ databases">
        <title>Bacillus genomes from the desert of Cuatro Cienegas, Coahuila.</title>
        <authorList>
            <person name="Olmedo-Alvarez G."/>
        </authorList>
    </citation>
    <scope>NUCLEOTIDE SEQUENCE [LARGE SCALE GENOMIC DNA]</scope>
    <source>
        <strain evidence="2 3">CH40_1T</strain>
    </source>
</reference>
<sequence>MKPKMKRKGLMNNDGIWNAVTKVICEHDFPSEEETIYESFIVFHYFAELESGGHEMFLTWFSDHIKKAGIRKYRIDLAGVLEKIGADDYAEIVKKHLDPLWHLYLALETDESIEHEFYKLIEKADNDYHQLNGRLAQLLEAHLVKIHTDLIEVLEN</sequence>
<evidence type="ECO:0000313" key="3">
    <source>
        <dbReference type="Proteomes" id="UP000323317"/>
    </source>
</evidence>
<feature type="domain" description="DNA mimic protein DMP19 C-terminal" evidence="1">
    <location>
        <begin position="30"/>
        <end position="142"/>
    </location>
</feature>
<evidence type="ECO:0000259" key="1">
    <source>
        <dbReference type="Pfam" id="PF14300"/>
    </source>
</evidence>